<feature type="binding site" evidence="5">
    <location>
        <position position="153"/>
    </location>
    <ligand>
        <name>Zn(2+)</name>
        <dbReference type="ChEBI" id="CHEBI:29105"/>
    </ligand>
</feature>
<sequence>MYQKEEKYIEVDEPTSFLRETIKEMEDIDSTGILKCVDQHVVDTYNAISIAAKLGAYRLLHFEELPKEWQENPYIRSGYRFLSTKKQCLQSIFWLHNETCNIWTHLLGFVFFLCLGVYSILTHLENATMFDKLFFAIFFTAAAKCLVCSVMYHTFIHCAHIPVMKCAATFDYIGISLLITASILITEYYSFYCSTSLSVFYITFTSLSGLVPIACSMFPWFDTKQFRLFRVVLFIMLGCSGLFPLAHKILLHGFDHTFNFIQPIISSIFAYLTGVWIYANRYPERKWPGKLDRFGIHSHSLWHVCVCIGIYEHYKASLWFFQQRYVHCPANL</sequence>
<organism evidence="6 7">
    <name type="scientific">Rhizophagus irregularis (strain DAOM 197198w)</name>
    <name type="common">Glomus intraradices</name>
    <dbReference type="NCBI Taxonomy" id="1432141"/>
    <lineage>
        <taxon>Eukaryota</taxon>
        <taxon>Fungi</taxon>
        <taxon>Fungi incertae sedis</taxon>
        <taxon>Mucoromycota</taxon>
        <taxon>Glomeromycotina</taxon>
        <taxon>Glomeromycetes</taxon>
        <taxon>Glomerales</taxon>
        <taxon>Glomeraceae</taxon>
        <taxon>Rhizophagus</taxon>
    </lineage>
</organism>
<evidence type="ECO:0000256" key="2">
    <source>
        <dbReference type="ARBA" id="ARBA00022692"/>
    </source>
</evidence>
<dbReference type="InterPro" id="IPR004254">
    <property type="entry name" value="AdipoR/HlyIII-related"/>
</dbReference>
<accession>A0A015JR74</accession>
<dbReference type="HOGENOM" id="CLU_023075_0_1_1"/>
<dbReference type="EMBL" id="JEMT01016780">
    <property type="protein sequence ID" value="EXX69795.1"/>
    <property type="molecule type" value="Genomic_DNA"/>
</dbReference>
<keyword evidence="4" id="KW-0472">Membrane</keyword>
<keyword evidence="3" id="KW-1133">Transmembrane helix</keyword>
<dbReference type="Proteomes" id="UP000022910">
    <property type="component" value="Unassembled WGS sequence"/>
</dbReference>
<keyword evidence="7" id="KW-1185">Reference proteome</keyword>
<dbReference type="GO" id="GO:0016020">
    <property type="term" value="C:membrane"/>
    <property type="evidence" value="ECO:0007669"/>
    <property type="project" value="UniProtKB-SubCell"/>
</dbReference>
<feature type="binding site" evidence="5">
    <location>
        <position position="303"/>
    </location>
    <ligand>
        <name>Zn(2+)</name>
        <dbReference type="ChEBI" id="CHEBI:29105"/>
    </ligand>
</feature>
<dbReference type="GO" id="GO:0046872">
    <property type="term" value="F:metal ion binding"/>
    <property type="evidence" value="ECO:0007669"/>
    <property type="project" value="UniProtKB-KW"/>
</dbReference>
<gene>
    <name evidence="6" type="ORF">RirG_093050</name>
</gene>
<dbReference type="PANTHER" id="PTHR20855">
    <property type="entry name" value="ADIPOR/PROGESTIN RECEPTOR-RELATED"/>
    <property type="match status" value="1"/>
</dbReference>
<dbReference type="AlphaFoldDB" id="A0A015JR74"/>
<dbReference type="GO" id="GO:0006882">
    <property type="term" value="P:intracellular zinc ion homeostasis"/>
    <property type="evidence" value="ECO:0007669"/>
    <property type="project" value="TreeGrafter"/>
</dbReference>
<dbReference type="OMA" id="EHECNDE"/>
<reference evidence="6 7" key="1">
    <citation type="submission" date="2014-02" db="EMBL/GenBank/DDBJ databases">
        <title>Single nucleus genome sequencing reveals high similarity among nuclei of an endomycorrhizal fungus.</title>
        <authorList>
            <person name="Lin K."/>
            <person name="Geurts R."/>
            <person name="Zhang Z."/>
            <person name="Limpens E."/>
            <person name="Saunders D.G."/>
            <person name="Mu D."/>
            <person name="Pang E."/>
            <person name="Cao H."/>
            <person name="Cha H."/>
            <person name="Lin T."/>
            <person name="Zhou Q."/>
            <person name="Shang Y."/>
            <person name="Li Y."/>
            <person name="Ivanov S."/>
            <person name="Sharma T."/>
            <person name="Velzen R.V."/>
            <person name="Ruijter N.D."/>
            <person name="Aanen D.K."/>
            <person name="Win J."/>
            <person name="Kamoun S."/>
            <person name="Bisseling T."/>
            <person name="Huang S."/>
        </authorList>
    </citation>
    <scope>NUCLEOTIDE SEQUENCE [LARGE SCALE GENOMIC DNA]</scope>
    <source>
        <strain evidence="7">DAOM197198w</strain>
    </source>
</reference>
<keyword evidence="5" id="KW-0479">Metal-binding</keyword>
<comment type="caution">
    <text evidence="6">The sequence shown here is derived from an EMBL/GenBank/DDBJ whole genome shotgun (WGS) entry which is preliminary data.</text>
</comment>
<protein>
    <submittedName>
        <fullName evidence="6">Izh1p</fullName>
    </submittedName>
</protein>
<evidence type="ECO:0000256" key="3">
    <source>
        <dbReference type="ARBA" id="ARBA00022989"/>
    </source>
</evidence>
<evidence type="ECO:0000256" key="4">
    <source>
        <dbReference type="ARBA" id="ARBA00023136"/>
    </source>
</evidence>
<name>A0A015JR74_RHIIW</name>
<evidence type="ECO:0000313" key="6">
    <source>
        <dbReference type="EMBL" id="EXX69795.1"/>
    </source>
</evidence>
<evidence type="ECO:0000256" key="1">
    <source>
        <dbReference type="ARBA" id="ARBA00004141"/>
    </source>
</evidence>
<evidence type="ECO:0000256" key="5">
    <source>
        <dbReference type="PIRSR" id="PIRSR604254-1"/>
    </source>
</evidence>
<dbReference type="OrthoDB" id="5585746at2759"/>
<dbReference type="PANTHER" id="PTHR20855:SF97">
    <property type="entry name" value="ADIPOR-LIKE RECEPTOR IZH3-RELATED"/>
    <property type="match status" value="1"/>
</dbReference>
<keyword evidence="5" id="KW-0862">Zinc</keyword>
<dbReference type="SMR" id="A0A015JR74"/>
<comment type="subcellular location">
    <subcellularLocation>
        <location evidence="1">Membrane</location>
        <topology evidence="1">Multi-pass membrane protein</topology>
    </subcellularLocation>
</comment>
<dbReference type="STRING" id="1432141.A0A015JR74"/>
<proteinExistence type="predicted"/>
<evidence type="ECO:0000313" key="7">
    <source>
        <dbReference type="Proteomes" id="UP000022910"/>
    </source>
</evidence>
<dbReference type="Pfam" id="PF03006">
    <property type="entry name" value="HlyIII"/>
    <property type="match status" value="1"/>
</dbReference>
<dbReference type="GO" id="GO:0038023">
    <property type="term" value="F:signaling receptor activity"/>
    <property type="evidence" value="ECO:0007669"/>
    <property type="project" value="TreeGrafter"/>
</dbReference>
<keyword evidence="2" id="KW-0812">Transmembrane</keyword>
<feature type="binding site" evidence="5">
    <location>
        <position position="299"/>
    </location>
    <ligand>
        <name>Zn(2+)</name>
        <dbReference type="ChEBI" id="CHEBI:29105"/>
    </ligand>
</feature>